<dbReference type="EMBL" id="JAMQGP010000008">
    <property type="protein sequence ID" value="MCM2681058.1"/>
    <property type="molecule type" value="Genomic_DNA"/>
</dbReference>
<reference evidence="1 2" key="1">
    <citation type="journal article" date="2013" name="Antonie Van Leeuwenhoek">
        <title>Echinimonas agarilytica gen. nov., sp. nov., a new gammaproteobacterium isolated from the sea urchin Strongylocentrotus intermedius.</title>
        <authorList>
            <person name="Nedashkovskaya O.I."/>
            <person name="Stenkova A.M."/>
            <person name="Zhukova N.V."/>
            <person name="Van Trappen S."/>
            <person name="Lee J.S."/>
            <person name="Kim S.B."/>
        </authorList>
    </citation>
    <scope>NUCLEOTIDE SEQUENCE [LARGE SCALE GENOMIC DNA]</scope>
    <source>
        <strain evidence="1 2">KMM 6351</strain>
    </source>
</reference>
<gene>
    <name evidence="1" type="ORF">NAF29_15490</name>
</gene>
<dbReference type="AlphaFoldDB" id="A0AA41WA53"/>
<protein>
    <submittedName>
        <fullName evidence="1">Uncharacterized protein</fullName>
    </submittedName>
</protein>
<evidence type="ECO:0000313" key="1">
    <source>
        <dbReference type="EMBL" id="MCM2681058.1"/>
    </source>
</evidence>
<name>A0AA41WA53_9GAMM</name>
<evidence type="ECO:0000313" key="2">
    <source>
        <dbReference type="Proteomes" id="UP001165393"/>
    </source>
</evidence>
<accession>A0AA41WA53</accession>
<proteinExistence type="predicted"/>
<sequence>MLFGDRASGFSLSERRKGNTPLEQHYKTLKQFQIDRVSDLIEMGANLMFVRNSGRHPLAILKHGQQLLTVDQHGLIQSDPDLQVR</sequence>
<keyword evidence="2" id="KW-1185">Reference proteome</keyword>
<comment type="caution">
    <text evidence="1">The sequence shown here is derived from an EMBL/GenBank/DDBJ whole genome shotgun (WGS) entry which is preliminary data.</text>
</comment>
<organism evidence="1 2">
    <name type="scientific">Echinimonas agarilytica</name>
    <dbReference type="NCBI Taxonomy" id="1215918"/>
    <lineage>
        <taxon>Bacteria</taxon>
        <taxon>Pseudomonadati</taxon>
        <taxon>Pseudomonadota</taxon>
        <taxon>Gammaproteobacteria</taxon>
        <taxon>Alteromonadales</taxon>
        <taxon>Echinimonadaceae</taxon>
        <taxon>Echinimonas</taxon>
    </lineage>
</organism>
<dbReference type="RefSeq" id="WP_251262531.1">
    <property type="nucleotide sequence ID" value="NZ_JAMQGP010000008.1"/>
</dbReference>
<dbReference type="Proteomes" id="UP001165393">
    <property type="component" value="Unassembled WGS sequence"/>
</dbReference>